<dbReference type="Pfam" id="PF13812">
    <property type="entry name" value="PPR_3"/>
    <property type="match status" value="1"/>
</dbReference>
<evidence type="ECO:0000313" key="5">
    <source>
        <dbReference type="EMBL" id="KAJ0221575.1"/>
    </source>
</evidence>
<dbReference type="InterPro" id="IPR002885">
    <property type="entry name" value="PPR_rpt"/>
</dbReference>
<feature type="repeat" description="PPR" evidence="3">
    <location>
        <begin position="96"/>
        <end position="130"/>
    </location>
</feature>
<gene>
    <name evidence="5" type="ORF">LSAT_V11C200069100</name>
</gene>
<name>A0A9R1XNL0_LACSA</name>
<evidence type="ECO:0000256" key="3">
    <source>
        <dbReference type="PROSITE-ProRule" id="PRU00708"/>
    </source>
</evidence>
<evidence type="ECO:0000259" key="4">
    <source>
        <dbReference type="Pfam" id="PF09324"/>
    </source>
</evidence>
<comment type="caution">
    <text evidence="5">The sequence shown here is derived from an EMBL/GenBank/DDBJ whole genome shotgun (WGS) entry which is preliminary data.</text>
</comment>
<comment type="similarity">
    <text evidence="1">Belongs to the PPR family. P subfamily.</text>
</comment>
<evidence type="ECO:0000313" key="6">
    <source>
        <dbReference type="Proteomes" id="UP000235145"/>
    </source>
</evidence>
<dbReference type="Gene3D" id="1.25.40.10">
    <property type="entry name" value="Tetratricopeptide repeat domain"/>
    <property type="match status" value="1"/>
</dbReference>
<keyword evidence="6" id="KW-1185">Reference proteome</keyword>
<keyword evidence="2" id="KW-0677">Repeat</keyword>
<evidence type="ECO:0000256" key="2">
    <source>
        <dbReference type="ARBA" id="ARBA00022737"/>
    </source>
</evidence>
<feature type="domain" description="Mon2/Sec7/BIG1-like HDS" evidence="4">
    <location>
        <begin position="7"/>
        <end position="48"/>
    </location>
</feature>
<sequence length="184" mass="20703">MARMGENMMIKSKVGCIKSGWRSVFMIFTTAANDDLEPIVESAFENVEQDGFIKEGSLNSALAIYTSMHESGVTPNNMDLALKIRNEMKSKGLELDIVTYGALIDGFCKNRDIGSENEIFKEIHQVRLSPITMVYNSMISGFRVLELLEIIQFRSPDTTMKHSKFLSHTKFRPVADDILNVVLS</sequence>
<evidence type="ECO:0000256" key="1">
    <source>
        <dbReference type="ARBA" id="ARBA00007626"/>
    </source>
</evidence>
<dbReference type="PROSITE" id="PS51375">
    <property type="entry name" value="PPR"/>
    <property type="match status" value="1"/>
</dbReference>
<dbReference type="NCBIfam" id="TIGR00756">
    <property type="entry name" value="PPR"/>
    <property type="match status" value="1"/>
</dbReference>
<dbReference type="PANTHER" id="PTHR47934:SF6">
    <property type="entry name" value="MITOCHONDRIAL GROUP I INTRON SPLICING FACTOR CCM1-RELATED"/>
    <property type="match status" value="1"/>
</dbReference>
<dbReference type="InterPro" id="IPR015403">
    <property type="entry name" value="Mon2/Sec7/BIG1-like_HDS"/>
</dbReference>
<organism evidence="5 6">
    <name type="scientific">Lactuca sativa</name>
    <name type="common">Garden lettuce</name>
    <dbReference type="NCBI Taxonomy" id="4236"/>
    <lineage>
        <taxon>Eukaryota</taxon>
        <taxon>Viridiplantae</taxon>
        <taxon>Streptophyta</taxon>
        <taxon>Embryophyta</taxon>
        <taxon>Tracheophyta</taxon>
        <taxon>Spermatophyta</taxon>
        <taxon>Magnoliopsida</taxon>
        <taxon>eudicotyledons</taxon>
        <taxon>Gunneridae</taxon>
        <taxon>Pentapetalae</taxon>
        <taxon>asterids</taxon>
        <taxon>campanulids</taxon>
        <taxon>Asterales</taxon>
        <taxon>Asteraceae</taxon>
        <taxon>Cichorioideae</taxon>
        <taxon>Cichorieae</taxon>
        <taxon>Lactucinae</taxon>
        <taxon>Lactuca</taxon>
    </lineage>
</organism>
<reference evidence="5 6" key="1">
    <citation type="journal article" date="2017" name="Nat. Commun.">
        <title>Genome assembly with in vitro proximity ligation data and whole-genome triplication in lettuce.</title>
        <authorList>
            <person name="Reyes-Chin-Wo S."/>
            <person name="Wang Z."/>
            <person name="Yang X."/>
            <person name="Kozik A."/>
            <person name="Arikit S."/>
            <person name="Song C."/>
            <person name="Xia L."/>
            <person name="Froenicke L."/>
            <person name="Lavelle D.O."/>
            <person name="Truco M.J."/>
            <person name="Xia R."/>
            <person name="Zhu S."/>
            <person name="Xu C."/>
            <person name="Xu H."/>
            <person name="Xu X."/>
            <person name="Cox K."/>
            <person name="Korf I."/>
            <person name="Meyers B.C."/>
            <person name="Michelmore R.W."/>
        </authorList>
    </citation>
    <scope>NUCLEOTIDE SEQUENCE [LARGE SCALE GENOMIC DNA]</scope>
    <source>
        <strain evidence="6">cv. Salinas</strain>
        <tissue evidence="5">Seedlings</tissue>
    </source>
</reference>
<dbReference type="Pfam" id="PF09324">
    <property type="entry name" value="Sec7-like_HDS"/>
    <property type="match status" value="1"/>
</dbReference>
<protein>
    <recommendedName>
        <fullName evidence="4">Mon2/Sec7/BIG1-like HDS domain-containing protein</fullName>
    </recommendedName>
</protein>
<dbReference type="InterPro" id="IPR011990">
    <property type="entry name" value="TPR-like_helical_dom_sf"/>
</dbReference>
<dbReference type="AlphaFoldDB" id="A0A9R1XNL0"/>
<dbReference type="Proteomes" id="UP000235145">
    <property type="component" value="Unassembled WGS sequence"/>
</dbReference>
<accession>A0A9R1XNL0</accession>
<dbReference type="InterPro" id="IPR051114">
    <property type="entry name" value="Mito_RNA_Proc_CCM1"/>
</dbReference>
<dbReference type="EMBL" id="NBSK02000002">
    <property type="protein sequence ID" value="KAJ0221575.1"/>
    <property type="molecule type" value="Genomic_DNA"/>
</dbReference>
<dbReference type="Pfam" id="PF01535">
    <property type="entry name" value="PPR"/>
    <property type="match status" value="1"/>
</dbReference>
<proteinExistence type="inferred from homology"/>
<dbReference type="PANTHER" id="PTHR47934">
    <property type="entry name" value="PENTATRICOPEPTIDE REPEAT-CONTAINING PROTEIN PET309, MITOCHONDRIAL"/>
    <property type="match status" value="1"/>
</dbReference>